<keyword evidence="4" id="KW-0539">Nucleus</keyword>
<comment type="caution">
    <text evidence="6">The sequence shown here is derived from an EMBL/GenBank/DDBJ whole genome shotgun (WGS) entry which is preliminary data.</text>
</comment>
<dbReference type="PANTHER" id="PTHR47654:SF1">
    <property type="entry name" value="ZN(II)2CYS6 TRANSCRIPTION FACTOR (EUROFUNG)"/>
    <property type="match status" value="1"/>
</dbReference>
<dbReference type="InterPro" id="IPR053230">
    <property type="entry name" value="Trans_reg_galc"/>
</dbReference>
<dbReference type="InterPro" id="IPR001138">
    <property type="entry name" value="Zn2Cys6_DnaBD"/>
</dbReference>
<feature type="domain" description="Zn(2)-C6 fungal-type" evidence="5">
    <location>
        <begin position="111"/>
        <end position="141"/>
    </location>
</feature>
<dbReference type="PANTHER" id="PTHR47654">
    <property type="entry name" value="ZN(II)2CYS6 TRANSCRIPTION FACTOR (EUROFUNG)-RELATED"/>
    <property type="match status" value="1"/>
</dbReference>
<evidence type="ECO:0000256" key="2">
    <source>
        <dbReference type="ARBA" id="ARBA00023125"/>
    </source>
</evidence>
<dbReference type="InterPro" id="IPR036864">
    <property type="entry name" value="Zn2-C6_fun-type_DNA-bd_sf"/>
</dbReference>
<name>A0ABQ8WDJ9_PENCH</name>
<accession>A0ABQ8WDJ9</accession>
<feature type="non-terminal residue" evidence="6">
    <location>
        <position position="1"/>
    </location>
</feature>
<dbReference type="EMBL" id="JAPVEB010000004">
    <property type="protein sequence ID" value="KAJ5264634.1"/>
    <property type="molecule type" value="Genomic_DNA"/>
</dbReference>
<dbReference type="Proteomes" id="UP001220256">
    <property type="component" value="Unassembled WGS sequence"/>
</dbReference>
<gene>
    <name evidence="6" type="ORF">N7505_007427</name>
</gene>
<organism evidence="6 7">
    <name type="scientific">Penicillium chrysogenum</name>
    <name type="common">Penicillium notatum</name>
    <dbReference type="NCBI Taxonomy" id="5076"/>
    <lineage>
        <taxon>Eukaryota</taxon>
        <taxon>Fungi</taxon>
        <taxon>Dikarya</taxon>
        <taxon>Ascomycota</taxon>
        <taxon>Pezizomycotina</taxon>
        <taxon>Eurotiomycetes</taxon>
        <taxon>Eurotiomycetidae</taxon>
        <taxon>Eurotiales</taxon>
        <taxon>Aspergillaceae</taxon>
        <taxon>Penicillium</taxon>
        <taxon>Penicillium chrysogenum species complex</taxon>
    </lineage>
</organism>
<dbReference type="SUPFAM" id="SSF57701">
    <property type="entry name" value="Zn2/Cys6 DNA-binding domain"/>
    <property type="match status" value="1"/>
</dbReference>
<dbReference type="PROSITE" id="PS00463">
    <property type="entry name" value="ZN2_CY6_FUNGAL_1"/>
    <property type="match status" value="1"/>
</dbReference>
<keyword evidence="3" id="KW-0804">Transcription</keyword>
<reference evidence="6 7" key="1">
    <citation type="journal article" date="2023" name="IMA Fungus">
        <title>Comparative genomic study of the Penicillium genus elucidates a diverse pangenome and 15 lateral gene transfer events.</title>
        <authorList>
            <person name="Petersen C."/>
            <person name="Sorensen T."/>
            <person name="Nielsen M.R."/>
            <person name="Sondergaard T.E."/>
            <person name="Sorensen J.L."/>
            <person name="Fitzpatrick D.A."/>
            <person name="Frisvad J.C."/>
            <person name="Nielsen K.L."/>
        </authorList>
    </citation>
    <scope>NUCLEOTIDE SEQUENCE [LARGE SCALE GENOMIC DNA]</scope>
    <source>
        <strain evidence="6 7">IBT 3361</strain>
    </source>
</reference>
<keyword evidence="1" id="KW-0805">Transcription regulation</keyword>
<dbReference type="Pfam" id="PF00172">
    <property type="entry name" value="Zn_clus"/>
    <property type="match status" value="1"/>
</dbReference>
<dbReference type="SMART" id="SM00066">
    <property type="entry name" value="GAL4"/>
    <property type="match status" value="1"/>
</dbReference>
<keyword evidence="7" id="KW-1185">Reference proteome</keyword>
<evidence type="ECO:0000313" key="6">
    <source>
        <dbReference type="EMBL" id="KAJ5264634.1"/>
    </source>
</evidence>
<evidence type="ECO:0000256" key="1">
    <source>
        <dbReference type="ARBA" id="ARBA00023015"/>
    </source>
</evidence>
<dbReference type="CDD" id="cd00067">
    <property type="entry name" value="GAL4"/>
    <property type="match status" value="1"/>
</dbReference>
<protein>
    <recommendedName>
        <fullName evidence="5">Zn(2)-C6 fungal-type domain-containing protein</fullName>
    </recommendedName>
</protein>
<evidence type="ECO:0000256" key="4">
    <source>
        <dbReference type="ARBA" id="ARBA00023242"/>
    </source>
</evidence>
<dbReference type="Gene3D" id="4.10.240.10">
    <property type="entry name" value="Zn(2)-C6 fungal-type DNA-binding domain"/>
    <property type="match status" value="1"/>
</dbReference>
<proteinExistence type="predicted"/>
<evidence type="ECO:0000256" key="3">
    <source>
        <dbReference type="ARBA" id="ARBA00023163"/>
    </source>
</evidence>
<keyword evidence="2" id="KW-0238">DNA-binding</keyword>
<evidence type="ECO:0000259" key="5">
    <source>
        <dbReference type="PROSITE" id="PS50048"/>
    </source>
</evidence>
<sequence>PRGRLHPPEIWRQLSRQKDTERLMDSKETCTFSPHDNALGATSNETPASSVQSWLDRRPNTLESNVFSALFSSPSQPLTESLASQPSIEKIAIPRGRNRRIWTSNSRVSRACDICREQKVKCSGDRPACRRCHEGDITCIYTDGKREEEARFSSRSAELMSQVRVYEDLLRSLHPLLDRQLAIQIEKVVREFPGTPSTTPKTIPDTQQVQRNPIQPTDHTIEDLNCAANSQAAGLLVDY</sequence>
<dbReference type="PROSITE" id="PS50048">
    <property type="entry name" value="ZN2_CY6_FUNGAL_2"/>
    <property type="match status" value="1"/>
</dbReference>
<evidence type="ECO:0000313" key="7">
    <source>
        <dbReference type="Proteomes" id="UP001220256"/>
    </source>
</evidence>